<gene>
    <name evidence="1" type="ORF">B296_00045967</name>
</gene>
<evidence type="ECO:0000313" key="2">
    <source>
        <dbReference type="Proteomes" id="UP000287651"/>
    </source>
</evidence>
<organism evidence="1 2">
    <name type="scientific">Ensete ventricosum</name>
    <name type="common">Abyssinian banana</name>
    <name type="synonym">Musa ensete</name>
    <dbReference type="NCBI Taxonomy" id="4639"/>
    <lineage>
        <taxon>Eukaryota</taxon>
        <taxon>Viridiplantae</taxon>
        <taxon>Streptophyta</taxon>
        <taxon>Embryophyta</taxon>
        <taxon>Tracheophyta</taxon>
        <taxon>Spermatophyta</taxon>
        <taxon>Magnoliopsida</taxon>
        <taxon>Liliopsida</taxon>
        <taxon>Zingiberales</taxon>
        <taxon>Musaceae</taxon>
        <taxon>Ensete</taxon>
    </lineage>
</organism>
<accession>A0A426XVX8</accession>
<sequence length="82" mass="8690">MACGLVWVMQAGRPVAFGLPHHQPLAVRGVVCWSARRFCSAMSPTACWQGICHVIGHPLSGMSRIGGDRMPAGVGRNFGPSC</sequence>
<dbReference type="Proteomes" id="UP000287651">
    <property type="component" value="Unassembled WGS sequence"/>
</dbReference>
<dbReference type="AlphaFoldDB" id="A0A426XVX8"/>
<comment type="caution">
    <text evidence="1">The sequence shown here is derived from an EMBL/GenBank/DDBJ whole genome shotgun (WGS) entry which is preliminary data.</text>
</comment>
<reference evidence="1 2" key="1">
    <citation type="journal article" date="2014" name="Agronomy (Basel)">
        <title>A Draft Genome Sequence for Ensete ventricosum, the Drought-Tolerant Tree Against Hunger.</title>
        <authorList>
            <person name="Harrison J."/>
            <person name="Moore K.A."/>
            <person name="Paszkiewicz K."/>
            <person name="Jones T."/>
            <person name="Grant M."/>
            <person name="Ambacheew D."/>
            <person name="Muzemil S."/>
            <person name="Studholme D.J."/>
        </authorList>
    </citation>
    <scope>NUCLEOTIDE SEQUENCE [LARGE SCALE GENOMIC DNA]</scope>
</reference>
<name>A0A426XVX8_ENSVE</name>
<protein>
    <submittedName>
        <fullName evidence="1">Uncharacterized protein</fullName>
    </submittedName>
</protein>
<proteinExistence type="predicted"/>
<dbReference type="EMBL" id="AMZH03017030">
    <property type="protein sequence ID" value="RRT43602.1"/>
    <property type="molecule type" value="Genomic_DNA"/>
</dbReference>
<evidence type="ECO:0000313" key="1">
    <source>
        <dbReference type="EMBL" id="RRT43602.1"/>
    </source>
</evidence>